<evidence type="ECO:0000256" key="2">
    <source>
        <dbReference type="ARBA" id="ARBA00022603"/>
    </source>
</evidence>
<keyword evidence="2 7" id="KW-0489">Methyltransferase</keyword>
<keyword evidence="3" id="KW-0808">Transferase</keyword>
<reference evidence="7 8" key="1">
    <citation type="submission" date="2023-06" db="EMBL/GenBank/DDBJ databases">
        <authorList>
            <person name="Ye Y.-Q."/>
            <person name="Du Z.-J."/>
        </authorList>
    </citation>
    <scope>NUCLEOTIDE SEQUENCE [LARGE SCALE GENOMIC DNA]</scope>
    <source>
        <strain evidence="7 8">SDUM287046</strain>
    </source>
</reference>
<protein>
    <submittedName>
        <fullName evidence="7">Methyltransferase domain-containing protein</fullName>
    </submittedName>
</protein>
<dbReference type="RefSeq" id="WP_290254132.1">
    <property type="nucleotide sequence ID" value="NZ_JAUGQQ010000003.1"/>
</dbReference>
<dbReference type="GO" id="GO:0032259">
    <property type="term" value="P:methylation"/>
    <property type="evidence" value="ECO:0007669"/>
    <property type="project" value="UniProtKB-KW"/>
</dbReference>
<dbReference type="InterPro" id="IPR050723">
    <property type="entry name" value="CFA/CMAS"/>
</dbReference>
<sequence>MKKSSKLRNIWYSLSSNQRFFIRRVYYLPKDTMDTLTGKRHKYVPPRGYIYTGSPASAEDYLKQGQHQVNMLKEYAKLQPGHAILDIGSGIGRTAIALTDYINESGSYEGFDVVERGVQWCNSRIHKEYPNFNFQYVPLFNDLYNTAKLKATEFIFPYADNSIDVAFSFSVFTHMQIEEIQHYFNQIHRILKPGGVCLSTFFLYDDTSEELISGNKSFSFPMKKENYRLMNDSVKSGNIAIHKNNLFRMLCEAHFEEVKIIEGFWKDEVRDIAKTEYQDMVIFRKTNSSS</sequence>
<name>A0ABT8DJ73_9FLAO</name>
<dbReference type="InterPro" id="IPR013216">
    <property type="entry name" value="Methyltransf_11"/>
</dbReference>
<dbReference type="PANTHER" id="PTHR43667:SF1">
    <property type="entry name" value="CYCLOPROPANE-FATTY-ACYL-PHOSPHOLIPID SYNTHASE"/>
    <property type="match status" value="1"/>
</dbReference>
<keyword evidence="5" id="KW-0443">Lipid metabolism</keyword>
<dbReference type="Pfam" id="PF08241">
    <property type="entry name" value="Methyltransf_11"/>
    <property type="match status" value="1"/>
</dbReference>
<proteinExistence type="inferred from homology"/>
<evidence type="ECO:0000313" key="8">
    <source>
        <dbReference type="Proteomes" id="UP001244787"/>
    </source>
</evidence>
<evidence type="ECO:0000259" key="6">
    <source>
        <dbReference type="Pfam" id="PF08241"/>
    </source>
</evidence>
<keyword evidence="4" id="KW-0949">S-adenosyl-L-methionine</keyword>
<comment type="similarity">
    <text evidence="1">Belongs to the CFA/CMAS family.</text>
</comment>
<keyword evidence="8" id="KW-1185">Reference proteome</keyword>
<dbReference type="Gene3D" id="3.40.50.150">
    <property type="entry name" value="Vaccinia Virus protein VP39"/>
    <property type="match status" value="1"/>
</dbReference>
<dbReference type="PANTHER" id="PTHR43667">
    <property type="entry name" value="CYCLOPROPANE-FATTY-ACYL-PHOSPHOLIPID SYNTHASE"/>
    <property type="match status" value="1"/>
</dbReference>
<accession>A0ABT8DJ73</accession>
<comment type="caution">
    <text evidence="7">The sequence shown here is derived from an EMBL/GenBank/DDBJ whole genome shotgun (WGS) entry which is preliminary data.</text>
</comment>
<gene>
    <name evidence="7" type="ORF">QRD02_06565</name>
</gene>
<dbReference type="CDD" id="cd02440">
    <property type="entry name" value="AdoMet_MTases"/>
    <property type="match status" value="1"/>
</dbReference>
<evidence type="ECO:0000256" key="3">
    <source>
        <dbReference type="ARBA" id="ARBA00022679"/>
    </source>
</evidence>
<feature type="domain" description="Methyltransferase type 11" evidence="6">
    <location>
        <begin position="85"/>
        <end position="198"/>
    </location>
</feature>
<evidence type="ECO:0000313" key="7">
    <source>
        <dbReference type="EMBL" id="MDN3724039.1"/>
    </source>
</evidence>
<evidence type="ECO:0000256" key="1">
    <source>
        <dbReference type="ARBA" id="ARBA00010815"/>
    </source>
</evidence>
<dbReference type="EMBL" id="JAUGQQ010000003">
    <property type="protein sequence ID" value="MDN3724039.1"/>
    <property type="molecule type" value="Genomic_DNA"/>
</dbReference>
<organism evidence="7 8">
    <name type="scientific">Aequorivita aurantiaca</name>
    <dbReference type="NCBI Taxonomy" id="3053356"/>
    <lineage>
        <taxon>Bacteria</taxon>
        <taxon>Pseudomonadati</taxon>
        <taxon>Bacteroidota</taxon>
        <taxon>Flavobacteriia</taxon>
        <taxon>Flavobacteriales</taxon>
        <taxon>Flavobacteriaceae</taxon>
        <taxon>Aequorivita</taxon>
    </lineage>
</organism>
<dbReference type="SUPFAM" id="SSF53335">
    <property type="entry name" value="S-adenosyl-L-methionine-dependent methyltransferases"/>
    <property type="match status" value="1"/>
</dbReference>
<evidence type="ECO:0000256" key="4">
    <source>
        <dbReference type="ARBA" id="ARBA00022691"/>
    </source>
</evidence>
<evidence type="ECO:0000256" key="5">
    <source>
        <dbReference type="ARBA" id="ARBA00023098"/>
    </source>
</evidence>
<dbReference type="GO" id="GO:0008168">
    <property type="term" value="F:methyltransferase activity"/>
    <property type="evidence" value="ECO:0007669"/>
    <property type="project" value="UniProtKB-KW"/>
</dbReference>
<dbReference type="Proteomes" id="UP001244787">
    <property type="component" value="Unassembled WGS sequence"/>
</dbReference>
<dbReference type="InterPro" id="IPR029063">
    <property type="entry name" value="SAM-dependent_MTases_sf"/>
</dbReference>